<protein>
    <recommendedName>
        <fullName evidence="3">DUF7923 domain-containing protein</fullName>
    </recommendedName>
</protein>
<organism evidence="4 5">
    <name type="scientific">Purpureocillium lilacinum</name>
    <name type="common">Paecilomyces lilacinus</name>
    <dbReference type="NCBI Taxonomy" id="33203"/>
    <lineage>
        <taxon>Eukaryota</taxon>
        <taxon>Fungi</taxon>
        <taxon>Dikarya</taxon>
        <taxon>Ascomycota</taxon>
        <taxon>Pezizomycotina</taxon>
        <taxon>Sordariomycetes</taxon>
        <taxon>Hypocreomycetidae</taxon>
        <taxon>Hypocreales</taxon>
        <taxon>Ophiocordycipitaceae</taxon>
        <taxon>Purpureocillium</taxon>
    </lineage>
</organism>
<evidence type="ECO:0000256" key="1">
    <source>
        <dbReference type="SAM" id="Coils"/>
    </source>
</evidence>
<gene>
    <name evidence="4" type="ORF">PCL_01579</name>
</gene>
<evidence type="ECO:0000256" key="2">
    <source>
        <dbReference type="SAM" id="MobiDB-lite"/>
    </source>
</evidence>
<feature type="compositionally biased region" description="Basic and acidic residues" evidence="2">
    <location>
        <begin position="83"/>
        <end position="107"/>
    </location>
</feature>
<dbReference type="PANTHER" id="PTHR28027">
    <property type="entry name" value="TRANSCRIPTIONAL REGULATOR MIT1"/>
    <property type="match status" value="1"/>
</dbReference>
<keyword evidence="1" id="KW-0175">Coiled coil</keyword>
<proteinExistence type="predicted"/>
<dbReference type="Pfam" id="PF25540">
    <property type="entry name" value="DUF7923"/>
    <property type="match status" value="1"/>
</dbReference>
<dbReference type="EMBL" id="LCWV01000148">
    <property type="protein sequence ID" value="PWI63968.1"/>
    <property type="molecule type" value="Genomic_DNA"/>
</dbReference>
<name>A0A2U3DNY9_PURLI</name>
<evidence type="ECO:0000313" key="5">
    <source>
        <dbReference type="Proteomes" id="UP000245956"/>
    </source>
</evidence>
<dbReference type="InterPro" id="IPR018608">
    <property type="entry name" value="Gti1/Pac2"/>
</dbReference>
<feature type="region of interest" description="Disordered" evidence="2">
    <location>
        <begin position="83"/>
        <end position="116"/>
    </location>
</feature>
<feature type="coiled-coil region" evidence="1">
    <location>
        <begin position="358"/>
        <end position="403"/>
    </location>
</feature>
<evidence type="ECO:0000259" key="3">
    <source>
        <dbReference type="Pfam" id="PF25540"/>
    </source>
</evidence>
<dbReference type="Proteomes" id="UP000245956">
    <property type="component" value="Unassembled WGS sequence"/>
</dbReference>
<dbReference type="PANTHER" id="PTHR28027:SF1">
    <property type="entry name" value="CAMP INDEPENDENT REGULATORY PROTEIN (AFU_ORTHOLOGUE AFUA_3G09640)"/>
    <property type="match status" value="1"/>
</dbReference>
<dbReference type="Pfam" id="PF09729">
    <property type="entry name" value="Gti1_Pac2"/>
    <property type="match status" value="1"/>
</dbReference>
<accession>A0A2U3DNY9</accession>
<evidence type="ECO:0000313" key="4">
    <source>
        <dbReference type="EMBL" id="PWI63968.1"/>
    </source>
</evidence>
<dbReference type="AlphaFoldDB" id="A0A2U3DNY9"/>
<feature type="domain" description="DUF7923" evidence="3">
    <location>
        <begin position="415"/>
        <end position="532"/>
    </location>
</feature>
<reference evidence="4 5" key="1">
    <citation type="journal article" date="2016" name="Front. Microbiol.">
        <title>Genome and transcriptome sequences reveal the specific parasitism of the nematophagous Purpureocillium lilacinum 36-1.</title>
        <authorList>
            <person name="Xie J."/>
            <person name="Li S."/>
            <person name="Mo C."/>
            <person name="Xiao X."/>
            <person name="Peng D."/>
            <person name="Wang G."/>
            <person name="Xiao Y."/>
        </authorList>
    </citation>
    <scope>NUCLEOTIDE SEQUENCE [LARGE SCALE GENOMIC DNA]</scope>
    <source>
        <strain evidence="4 5">36-1</strain>
    </source>
</reference>
<dbReference type="InterPro" id="IPR057683">
    <property type="entry name" value="DUF7923"/>
</dbReference>
<comment type="caution">
    <text evidence="4">The sequence shown here is derived from an EMBL/GenBank/DDBJ whole genome shotgun (WGS) entry which is preliminary data.</text>
</comment>
<dbReference type="GO" id="GO:0003677">
    <property type="term" value="F:DNA binding"/>
    <property type="evidence" value="ECO:0007669"/>
    <property type="project" value="TreeGrafter"/>
</dbReference>
<sequence>METYHGYVLTTGDAIKLFEACRLGLLPRVQRRLSEKERRQIRSGSVFVWDEREAGIRRWTDGKSWSTGRKSGSVMRYWEVESKRGDVSGSGQDERKSNSGRRSDQSHDNAQPRGVATRRMRLHLISYSRLQLGQSNLQRPSSDPSLRRVVPSKSIYPEFGMEETTLAPAHTLTPMLQLCGWRTFPDATPRGRETRATYPPDTHALQLPRLSPVDYNGYFAHAANNITNKSELSPSGQDLSGGLVQGAGLRTIEMEKTMFAILSADVALLVTRPALRLFAINPSKWLLLLSGLLTSKNSGQSSPKAETSVRPVIDQLYPASVSPSPLVKQLHTFKATSVYIVLAGMAAPESYRLRFADLQDVDNKRARLVEELLNEQENTKGALQKRELDLQNEQETRRRLQHETLVSRAEDSLGNKRPFVVLLIDANVDGYAFQDKYITGSAKGATDAADELFGDLQRFVRTLDSGANDLDIFVKAFANFSRLAAALVRGGRMREEAQVREFAAEFSSRHAFFDFVDVGGGKQCIDYKIHAQKNQVHLGALSAPAAVLPWPASGLEAARAISFLYFRLEFIITPNTWMCVFGSTTCPLMTNGWVSNLAGRSAKAACLSNRIDPVGCVAYSTRLDKGIALFSSQLPTSGDAFPSSDREQWPFAVDDELLAVAPNDYPGLRAEQRHLEPRQSKEWEVDSLVLMGAIDVVELEELRSALLSHRRQPQAV</sequence>